<accession>A0A1F5ITQ3</accession>
<dbReference type="AlphaFoldDB" id="A0A1F5ITQ3"/>
<protein>
    <recommendedName>
        <fullName evidence="6">O-antigen ligase-related domain-containing protein</fullName>
    </recommendedName>
</protein>
<name>A0A1F5ITQ3_9BACT</name>
<feature type="transmembrane region" description="Helical" evidence="5">
    <location>
        <begin position="7"/>
        <end position="27"/>
    </location>
</feature>
<feature type="transmembrane region" description="Helical" evidence="5">
    <location>
        <begin position="255"/>
        <end position="272"/>
    </location>
</feature>
<dbReference type="GO" id="GO:0016020">
    <property type="term" value="C:membrane"/>
    <property type="evidence" value="ECO:0007669"/>
    <property type="project" value="UniProtKB-SubCell"/>
</dbReference>
<dbReference type="InterPro" id="IPR007016">
    <property type="entry name" value="O-antigen_ligase-rel_domated"/>
</dbReference>
<feature type="transmembrane region" description="Helical" evidence="5">
    <location>
        <begin position="107"/>
        <end position="124"/>
    </location>
</feature>
<feature type="transmembrane region" description="Helical" evidence="5">
    <location>
        <begin position="211"/>
        <end position="228"/>
    </location>
</feature>
<evidence type="ECO:0000256" key="2">
    <source>
        <dbReference type="ARBA" id="ARBA00022692"/>
    </source>
</evidence>
<feature type="transmembrane region" description="Helical" evidence="5">
    <location>
        <begin position="39"/>
        <end position="61"/>
    </location>
</feature>
<reference evidence="7 8" key="1">
    <citation type="journal article" date="2016" name="Nat. Commun.">
        <title>Thousands of microbial genomes shed light on interconnected biogeochemical processes in an aquifer system.</title>
        <authorList>
            <person name="Anantharaman K."/>
            <person name="Brown C.T."/>
            <person name="Hug L.A."/>
            <person name="Sharon I."/>
            <person name="Castelle C.J."/>
            <person name="Probst A.J."/>
            <person name="Thomas B.C."/>
            <person name="Singh A."/>
            <person name="Wilkins M.J."/>
            <person name="Karaoz U."/>
            <person name="Brodie E.L."/>
            <person name="Williams K.H."/>
            <person name="Hubbard S.S."/>
            <person name="Banfield J.F."/>
        </authorList>
    </citation>
    <scope>NUCLEOTIDE SEQUENCE [LARGE SCALE GENOMIC DNA]</scope>
</reference>
<feature type="transmembrane region" description="Helical" evidence="5">
    <location>
        <begin position="422"/>
        <end position="444"/>
    </location>
</feature>
<evidence type="ECO:0000256" key="1">
    <source>
        <dbReference type="ARBA" id="ARBA00004141"/>
    </source>
</evidence>
<evidence type="ECO:0000256" key="3">
    <source>
        <dbReference type="ARBA" id="ARBA00022989"/>
    </source>
</evidence>
<feature type="transmembrane region" description="Helical" evidence="5">
    <location>
        <begin position="185"/>
        <end position="206"/>
    </location>
</feature>
<feature type="transmembrane region" description="Helical" evidence="5">
    <location>
        <begin position="394"/>
        <end position="410"/>
    </location>
</feature>
<keyword evidence="3 5" id="KW-1133">Transmembrane helix</keyword>
<sequence>MQKSVTLLGRILFLLVLFLFVFIPLYPKFPLFNVAGTFVAIRLEDLMIGLTVALWGIYMVLSNQFKTLIKDKLFLAILLFFFIGGVSVFSAIFLTHSVTPHIGFLHFFRRIEFLMLLPIAASVVKTKKQFIWILIFLGLTVLTVNGYALGQQYLDWPVISTTNSEFSKGLILGLTPGGRVNSTFAGHYDLAVFLAMAIVILAALFFAVKKIIKIPIVILAGLSFLVLMMTTARLSFAALLVGILSLLLLIKKRKYILLLVVFVAVVLTYPSQLRDRFISTITVNIFHQGQRYEGRTDDQKLRSQLNIPTLAIKTSSNSASTSTFATASGIATDITPGEPIDTTQLGVYRSFQIRLNIEWPRAITALKKNPFLGTGYSSLGIATDNDFLRSLGEVGFLGTAAFVLVLLEAAKRIISGLKNENTLIRFFSAGVLSMFIAFIVNGLFIDVFEASKVASLFWLILGLNLAALKLKE</sequence>
<comment type="subcellular location">
    <subcellularLocation>
        <location evidence="1">Membrane</location>
        <topology evidence="1">Multi-pass membrane protein</topology>
    </subcellularLocation>
</comment>
<feature type="domain" description="O-antigen ligase-related" evidence="6">
    <location>
        <begin position="219"/>
        <end position="403"/>
    </location>
</feature>
<gene>
    <name evidence="7" type="ORF">A2871_03600</name>
</gene>
<organism evidence="7 8">
    <name type="scientific">Candidatus Daviesbacteria bacterium RIFCSPHIGHO2_01_FULL_41_23</name>
    <dbReference type="NCBI Taxonomy" id="1797764"/>
    <lineage>
        <taxon>Bacteria</taxon>
        <taxon>Candidatus Daviesiibacteriota</taxon>
    </lineage>
</organism>
<evidence type="ECO:0000259" key="6">
    <source>
        <dbReference type="Pfam" id="PF04932"/>
    </source>
</evidence>
<evidence type="ECO:0000313" key="7">
    <source>
        <dbReference type="EMBL" id="OGE19716.1"/>
    </source>
</evidence>
<dbReference type="EMBL" id="MFCR01000002">
    <property type="protein sequence ID" value="OGE19716.1"/>
    <property type="molecule type" value="Genomic_DNA"/>
</dbReference>
<dbReference type="PANTHER" id="PTHR37422:SF17">
    <property type="entry name" value="O-ANTIGEN LIGASE"/>
    <property type="match status" value="1"/>
</dbReference>
<dbReference type="InterPro" id="IPR051533">
    <property type="entry name" value="WaaL-like"/>
</dbReference>
<evidence type="ECO:0000256" key="4">
    <source>
        <dbReference type="ARBA" id="ARBA00023136"/>
    </source>
</evidence>
<keyword evidence="2 5" id="KW-0812">Transmembrane</keyword>
<feature type="transmembrane region" description="Helical" evidence="5">
    <location>
        <begin position="131"/>
        <end position="150"/>
    </location>
</feature>
<dbReference type="Pfam" id="PF04932">
    <property type="entry name" value="Wzy_C"/>
    <property type="match status" value="1"/>
</dbReference>
<comment type="caution">
    <text evidence="7">The sequence shown here is derived from an EMBL/GenBank/DDBJ whole genome shotgun (WGS) entry which is preliminary data.</text>
</comment>
<evidence type="ECO:0000256" key="5">
    <source>
        <dbReference type="SAM" id="Phobius"/>
    </source>
</evidence>
<feature type="transmembrane region" description="Helical" evidence="5">
    <location>
        <begin position="234"/>
        <end position="250"/>
    </location>
</feature>
<dbReference type="PANTHER" id="PTHR37422">
    <property type="entry name" value="TEICHURONIC ACID BIOSYNTHESIS PROTEIN TUAE"/>
    <property type="match status" value="1"/>
</dbReference>
<dbReference type="Proteomes" id="UP000176336">
    <property type="component" value="Unassembled WGS sequence"/>
</dbReference>
<evidence type="ECO:0000313" key="8">
    <source>
        <dbReference type="Proteomes" id="UP000176336"/>
    </source>
</evidence>
<keyword evidence="4 5" id="KW-0472">Membrane</keyword>
<feature type="transmembrane region" description="Helical" evidence="5">
    <location>
        <begin position="73"/>
        <end position="95"/>
    </location>
</feature>
<proteinExistence type="predicted"/>